<sequence>MSNEQHNLKNSINKAKKTPININEDTNEQFNIYQNQSDEPQFDVNYEENGTSEENHIIEEEKRDIHEKARRKQIEKPLKIFGVICIAVSIVPFIAMGGSKVDTSQSAKNALENKVSTALSAGTILLSKDENAQAKDYTITHKSEIKDTKIWVWDYAAEDGDYVQVIVNGAPVGEAFMIKHKAKEIIAPAVGEVQIKGIRDGGGGITYAIRYDVNGTSYFNGTLEGELNTYTLNKE</sequence>
<dbReference type="AlphaFoldDB" id="A0A1H0UIK1"/>
<feature type="transmembrane region" description="Helical" evidence="1">
    <location>
        <begin position="78"/>
        <end position="98"/>
    </location>
</feature>
<accession>A0A1H0UIK1</accession>
<keyword evidence="1" id="KW-0812">Transmembrane</keyword>
<name>A0A1H0UIK1_9CLOT</name>
<evidence type="ECO:0000313" key="2">
    <source>
        <dbReference type="EMBL" id="SDP65900.1"/>
    </source>
</evidence>
<protein>
    <submittedName>
        <fullName evidence="2">Uncharacterized protein</fullName>
    </submittedName>
</protein>
<keyword evidence="3" id="KW-1185">Reference proteome</keyword>
<proteinExistence type="predicted"/>
<keyword evidence="1" id="KW-1133">Transmembrane helix</keyword>
<dbReference type="Proteomes" id="UP000198597">
    <property type="component" value="Unassembled WGS sequence"/>
</dbReference>
<dbReference type="STRING" id="94869.SAMN04488529_1113"/>
<evidence type="ECO:0000256" key="1">
    <source>
        <dbReference type="SAM" id="Phobius"/>
    </source>
</evidence>
<gene>
    <name evidence="2" type="ORF">SAMN04488529_1113</name>
</gene>
<dbReference type="EMBL" id="FNJM01000011">
    <property type="protein sequence ID" value="SDP65900.1"/>
    <property type="molecule type" value="Genomic_DNA"/>
</dbReference>
<evidence type="ECO:0000313" key="3">
    <source>
        <dbReference type="Proteomes" id="UP000198597"/>
    </source>
</evidence>
<reference evidence="2 3" key="1">
    <citation type="submission" date="2016-10" db="EMBL/GenBank/DDBJ databases">
        <authorList>
            <person name="de Groot N.N."/>
        </authorList>
    </citation>
    <scope>NUCLEOTIDE SEQUENCE [LARGE SCALE GENOMIC DNA]</scope>
    <source>
        <strain evidence="2 3">DSM 12272</strain>
    </source>
</reference>
<organism evidence="2 3">
    <name type="scientific">Clostridium gasigenes</name>
    <dbReference type="NCBI Taxonomy" id="94869"/>
    <lineage>
        <taxon>Bacteria</taxon>
        <taxon>Bacillati</taxon>
        <taxon>Bacillota</taxon>
        <taxon>Clostridia</taxon>
        <taxon>Eubacteriales</taxon>
        <taxon>Clostridiaceae</taxon>
        <taxon>Clostridium</taxon>
    </lineage>
</organism>
<dbReference type="OrthoDB" id="6556312at2"/>
<keyword evidence="1" id="KW-0472">Membrane</keyword>
<dbReference type="RefSeq" id="WP_089971481.1">
    <property type="nucleotide sequence ID" value="NZ_FNJM01000011.1"/>
</dbReference>